<keyword evidence="5" id="KW-1185">Reference proteome</keyword>
<gene>
    <name evidence="4" type="ORF">INT47_000951</name>
</gene>
<comment type="caution">
    <text evidence="4">The sequence shown here is derived from an EMBL/GenBank/DDBJ whole genome shotgun (WGS) entry which is preliminary data.</text>
</comment>
<evidence type="ECO:0000259" key="3">
    <source>
        <dbReference type="Pfam" id="PF03914"/>
    </source>
</evidence>
<name>A0A8H7RPQ9_9FUNG</name>
<evidence type="ECO:0000256" key="1">
    <source>
        <dbReference type="ARBA" id="ARBA00007797"/>
    </source>
</evidence>
<accession>A0A8H7RPQ9</accession>
<dbReference type="OrthoDB" id="28947at2759"/>
<dbReference type="GO" id="GO:0005634">
    <property type="term" value="C:nucleus"/>
    <property type="evidence" value="ECO:0007669"/>
    <property type="project" value="TreeGrafter"/>
</dbReference>
<feature type="compositionally biased region" description="Basic and acidic residues" evidence="2">
    <location>
        <begin position="696"/>
        <end position="707"/>
    </location>
</feature>
<dbReference type="InterPro" id="IPR040155">
    <property type="entry name" value="CEBPZ/Mak21-like"/>
</dbReference>
<feature type="domain" description="CCAAT-binding factor" evidence="3">
    <location>
        <begin position="573"/>
        <end position="750"/>
    </location>
</feature>
<protein>
    <recommendedName>
        <fullName evidence="3">CCAAT-binding factor domain-containing protein</fullName>
    </recommendedName>
</protein>
<feature type="compositionally biased region" description="Basic and acidic residues" evidence="2">
    <location>
        <begin position="512"/>
        <end position="526"/>
    </location>
</feature>
<feature type="region of interest" description="Disordered" evidence="2">
    <location>
        <begin position="878"/>
        <end position="994"/>
    </location>
</feature>
<dbReference type="Proteomes" id="UP000603453">
    <property type="component" value="Unassembled WGS sequence"/>
</dbReference>
<dbReference type="InterPro" id="IPR005612">
    <property type="entry name" value="CCAAT-binding_factor"/>
</dbReference>
<comment type="similarity">
    <text evidence="1">Belongs to the CBF/MAK21 family.</text>
</comment>
<dbReference type="SUPFAM" id="SSF48371">
    <property type="entry name" value="ARM repeat"/>
    <property type="match status" value="1"/>
</dbReference>
<feature type="region of interest" description="Disordered" evidence="2">
    <location>
        <begin position="496"/>
        <end position="526"/>
    </location>
</feature>
<feature type="compositionally biased region" description="Acidic residues" evidence="2">
    <location>
        <begin position="885"/>
        <end position="903"/>
    </location>
</feature>
<dbReference type="PANTHER" id="PTHR12048">
    <property type="entry name" value="CCAAT-BINDING FACTOR-RELATED"/>
    <property type="match status" value="1"/>
</dbReference>
<evidence type="ECO:0000256" key="2">
    <source>
        <dbReference type="SAM" id="MobiDB-lite"/>
    </source>
</evidence>
<feature type="region of interest" description="Disordered" evidence="2">
    <location>
        <begin position="102"/>
        <end position="173"/>
    </location>
</feature>
<dbReference type="AlphaFoldDB" id="A0A8H7RPQ9"/>
<dbReference type="InterPro" id="IPR016024">
    <property type="entry name" value="ARM-type_fold"/>
</dbReference>
<reference evidence="4" key="1">
    <citation type="submission" date="2020-12" db="EMBL/GenBank/DDBJ databases">
        <title>Metabolic potential, ecology and presence of endohyphal bacteria is reflected in genomic diversity of Mucoromycotina.</title>
        <authorList>
            <person name="Muszewska A."/>
            <person name="Okrasinska A."/>
            <person name="Steczkiewicz K."/>
            <person name="Drgas O."/>
            <person name="Orlowska M."/>
            <person name="Perlinska-Lenart U."/>
            <person name="Aleksandrzak-Piekarczyk T."/>
            <person name="Szatraj K."/>
            <person name="Zielenkiewicz U."/>
            <person name="Pilsyk S."/>
            <person name="Malc E."/>
            <person name="Mieczkowski P."/>
            <person name="Kruszewska J.S."/>
            <person name="Biernat P."/>
            <person name="Pawlowska J."/>
        </authorList>
    </citation>
    <scope>NUCLEOTIDE SEQUENCE</scope>
    <source>
        <strain evidence="4">WA0000017839</strain>
    </source>
</reference>
<organism evidence="4 5">
    <name type="scientific">Mucor saturninus</name>
    <dbReference type="NCBI Taxonomy" id="64648"/>
    <lineage>
        <taxon>Eukaryota</taxon>
        <taxon>Fungi</taxon>
        <taxon>Fungi incertae sedis</taxon>
        <taxon>Mucoromycota</taxon>
        <taxon>Mucoromycotina</taxon>
        <taxon>Mucoromycetes</taxon>
        <taxon>Mucorales</taxon>
        <taxon>Mucorineae</taxon>
        <taxon>Mucoraceae</taxon>
        <taxon>Mucor</taxon>
    </lineage>
</organism>
<evidence type="ECO:0000313" key="5">
    <source>
        <dbReference type="Proteomes" id="UP000603453"/>
    </source>
</evidence>
<feature type="region of interest" description="Disordered" evidence="2">
    <location>
        <begin position="689"/>
        <end position="722"/>
    </location>
</feature>
<sequence length="1015" mass="116664">MAGADRKNKSKDKKVDKKTFDKKDKAVKFTDKKTDEKSPFAAQNDKLKEAILALGGTKGDVKYLEEVDTEENDNLVTGDDEKTEASLQKELMSFMTNIGLSASKYEQDIDTEDEQEEEVVEEEDDDEEEVEEEEEEEEESEEEEEEESEEESEEEEEEQAKPVESVIEKDDYPSEMKIHQPKLIPSKKLLVEPTPFWYKVALPPVSVEGVQRLSPVETSEKYSFAREILTEENTKAEKHPLLTSSNRSFMSNIITSGTLNDKVSALTLMFRESPLHGIKTLDTLMAMGRKKGRNESVMAVSSLKDLFIGSVLPDRKMIYFADRPLGSKDVTNLHLLLWIFEDHLKKTYLEFLQLIEELSRDTLMHVRNNMVTCMHDLLANKPEQEQNLLKLLVNKLGDSDNKVAAKTSQLLIELLVKHPGMKMFVIRELEQLVMRPNTSEKAQYYAIITMNQTILTSKDSAVANKLVELYFVFFRKLLKIVEEEEKDELKNKKKLDEEVVSDEPEKKSKKREAKEKAQKKEEMELEDHQSKMIAAILTGVNRAFHFANISDEMVEKHLEVLFRMTHASTFNAAIQALSLIFTISLVKQNVSDRFYRTLYESLLDPRISHSSKQSMYLNLLFKAIRADTDTRRVKAYVKRMVQIAARNQPAFISGIFFLLSQLMEAQPGLRTMLTTPEEDDEEEYFVDAPEDDDDEEKKAKIAAEKAKRASNGKGEYDGRKRDPRFSNAEKSCLWELIPFKTHYHPSVAKYTEQLFAGELIKNQPDLHQFTLMHFLDRFIYRNAKKTGSTKGQSIMQPLSGSRRDGGIMFTKGSGIKQNTVPLNSDKFLQQKEMDVEADEVFFHKYFNQKAVSAPKKSKKEKAADDNEEEDEVWRAMMSSIPGGLDNDDEDDIEEDEDDEEDDEAMRALLMDSEDDEEEGEEMDFGEEDADFGSDEEPLLNEDEELELMNASSMDEEELEGSSNKKRAAKQDSEDEFAGLSNRQKKKQKKEKERLPTFATYEDYAKLIEQDEVDEE</sequence>
<evidence type="ECO:0000313" key="4">
    <source>
        <dbReference type="EMBL" id="KAG2214395.1"/>
    </source>
</evidence>
<dbReference type="Pfam" id="PF03914">
    <property type="entry name" value="CBF"/>
    <property type="match status" value="1"/>
</dbReference>
<feature type="compositionally biased region" description="Acidic residues" evidence="2">
    <location>
        <begin position="108"/>
        <end position="158"/>
    </location>
</feature>
<dbReference type="EMBL" id="JAEPRD010000001">
    <property type="protein sequence ID" value="KAG2214395.1"/>
    <property type="molecule type" value="Genomic_DNA"/>
</dbReference>
<dbReference type="PANTHER" id="PTHR12048:SF0">
    <property type="entry name" value="CCAAT_ENHANCER-BINDING PROTEIN ZETA"/>
    <property type="match status" value="1"/>
</dbReference>
<feature type="compositionally biased region" description="Acidic residues" evidence="2">
    <location>
        <begin position="911"/>
        <end position="946"/>
    </location>
</feature>
<proteinExistence type="inferred from homology"/>